<feature type="compositionally biased region" description="Polar residues" evidence="1">
    <location>
        <begin position="393"/>
        <end position="403"/>
    </location>
</feature>
<evidence type="ECO:0000256" key="1">
    <source>
        <dbReference type="SAM" id="MobiDB-lite"/>
    </source>
</evidence>
<dbReference type="EMBL" id="CAEZTY010000023">
    <property type="protein sequence ID" value="CAB4583346.1"/>
    <property type="molecule type" value="Genomic_DNA"/>
</dbReference>
<protein>
    <submittedName>
        <fullName evidence="4">Unannotated protein</fullName>
    </submittedName>
</protein>
<feature type="region of interest" description="Disordered" evidence="1">
    <location>
        <begin position="393"/>
        <end position="446"/>
    </location>
</feature>
<sequence>MKSRLGIKLCIILLTLSGSFSGLFASTRSNASAIPAACAASDSSHFTVITNADAGAGSLRQAMADAQNANGGTVCVLPNLSTILLSSHITYEGTGTLLLIGNGVIVKGGNNESAGGGIFSFQGVRGDEFDTVLPLQIDGFKFLQGVAHDGGAINTQIADVVVKNSIFDQNQAVTRSVGGAIASFGGNGPNYESIGSLTVSDSSFTNNTDVCSDCGSDGGGAIDVQGIPLTVIRSSFVGNTSTGPGGAIDVTNSDLTVLASTFVANVSSSGNNNRGGAIYATGAATISFSTFSGNQAQVGSAISALGSSTLWANVFVKPGSTALCQNSATSSSYNYANETANSCGLLGTADSSLDSNDPGLGTLSTGPGVQQWRSPGAAIIGIIPNAGCVDPNISSPLSNSTDEVNAPRPPANSGSCTPGAVEPVAQQPPTTTTAAPTELLVPAFTG</sequence>
<gene>
    <name evidence="3" type="ORF">UFOPK1762_00804</name>
    <name evidence="2" type="ORF">UFOPK3331_01155</name>
    <name evidence="4" type="ORF">UFOPK4371_00422</name>
</gene>
<evidence type="ECO:0000313" key="2">
    <source>
        <dbReference type="EMBL" id="CAB4342771.1"/>
    </source>
</evidence>
<name>A0A6J7VG97_9ZZZZ</name>
<feature type="compositionally biased region" description="Low complexity" evidence="1">
    <location>
        <begin position="422"/>
        <end position="446"/>
    </location>
</feature>
<accession>A0A6J7VG97</accession>
<evidence type="ECO:0000313" key="3">
    <source>
        <dbReference type="EMBL" id="CAB4583346.1"/>
    </source>
</evidence>
<dbReference type="EMBL" id="CAESAL010000038">
    <property type="protein sequence ID" value="CAB4342771.1"/>
    <property type="molecule type" value="Genomic_DNA"/>
</dbReference>
<dbReference type="AlphaFoldDB" id="A0A6J7VG97"/>
<reference evidence="4" key="1">
    <citation type="submission" date="2020-05" db="EMBL/GenBank/DDBJ databases">
        <authorList>
            <person name="Chiriac C."/>
            <person name="Salcher M."/>
            <person name="Ghai R."/>
            <person name="Kavagutti S V."/>
        </authorList>
    </citation>
    <scope>NUCLEOTIDE SEQUENCE</scope>
</reference>
<proteinExistence type="predicted"/>
<dbReference type="SUPFAM" id="SSF51126">
    <property type="entry name" value="Pectin lyase-like"/>
    <property type="match status" value="1"/>
</dbReference>
<organism evidence="4">
    <name type="scientific">freshwater metagenome</name>
    <dbReference type="NCBI Taxonomy" id="449393"/>
    <lineage>
        <taxon>unclassified sequences</taxon>
        <taxon>metagenomes</taxon>
        <taxon>ecological metagenomes</taxon>
    </lineage>
</organism>
<evidence type="ECO:0000313" key="4">
    <source>
        <dbReference type="EMBL" id="CAB5075057.1"/>
    </source>
</evidence>
<dbReference type="InterPro" id="IPR011050">
    <property type="entry name" value="Pectin_lyase_fold/virulence"/>
</dbReference>
<dbReference type="EMBL" id="CAFBRD010000014">
    <property type="protein sequence ID" value="CAB5075057.1"/>
    <property type="molecule type" value="Genomic_DNA"/>
</dbReference>